<feature type="transmembrane region" description="Helical" evidence="9">
    <location>
        <begin position="417"/>
        <end position="434"/>
    </location>
</feature>
<dbReference type="RefSeq" id="WP_093220792.1">
    <property type="nucleotide sequence ID" value="NZ_LT629803.1"/>
</dbReference>
<evidence type="ECO:0000259" key="10">
    <source>
        <dbReference type="Pfam" id="PF02163"/>
    </source>
</evidence>
<keyword evidence="8 9" id="KW-0472">Membrane</keyword>
<keyword evidence="5 9" id="KW-0812">Transmembrane</keyword>
<evidence type="ECO:0000313" key="11">
    <source>
        <dbReference type="EMBL" id="TDB60593.1"/>
    </source>
</evidence>
<dbReference type="Gene3D" id="2.40.30.170">
    <property type="match status" value="1"/>
</dbReference>
<dbReference type="InterPro" id="IPR050465">
    <property type="entry name" value="UPF0194_transport"/>
</dbReference>
<keyword evidence="12" id="KW-1185">Reference proteome</keyword>
<feature type="transmembrane region" description="Helical" evidence="9">
    <location>
        <begin position="350"/>
        <end position="373"/>
    </location>
</feature>
<dbReference type="GO" id="GO:0016020">
    <property type="term" value="C:membrane"/>
    <property type="evidence" value="ECO:0007669"/>
    <property type="project" value="UniProtKB-SubCell"/>
</dbReference>
<dbReference type="Pfam" id="PF02163">
    <property type="entry name" value="Peptidase_M50"/>
    <property type="match status" value="1"/>
</dbReference>
<evidence type="ECO:0000256" key="4">
    <source>
        <dbReference type="ARBA" id="ARBA00007931"/>
    </source>
</evidence>
<feature type="domain" description="Peptidase M50" evidence="10">
    <location>
        <begin position="188"/>
        <end position="265"/>
    </location>
</feature>
<evidence type="ECO:0000256" key="5">
    <source>
        <dbReference type="ARBA" id="ARBA00022692"/>
    </source>
</evidence>
<evidence type="ECO:0000256" key="7">
    <source>
        <dbReference type="ARBA" id="ARBA00023054"/>
    </source>
</evidence>
<dbReference type="InterPro" id="IPR008915">
    <property type="entry name" value="Peptidase_M50"/>
</dbReference>
<reference evidence="12" key="1">
    <citation type="journal article" date="2019" name="bioRxiv">
        <title>Bacterially produced spermidine induces plant systemic susceptibility to pathogens.</title>
        <authorList>
            <person name="Melnyk R.A."/>
            <person name="Beskrovnaya P.A."/>
            <person name="Liu Z."/>
            <person name="Song Y."/>
            <person name="Haney C.H."/>
        </authorList>
    </citation>
    <scope>NUCLEOTIDE SEQUENCE [LARGE SCALE GENOMIC DNA]</scope>
    <source>
        <strain evidence="12">Dha-51</strain>
    </source>
</reference>
<dbReference type="OrthoDB" id="9759690at2"/>
<gene>
    <name evidence="11" type="ORF">EIY72_17285</name>
</gene>
<evidence type="ECO:0000256" key="1">
    <source>
        <dbReference type="ARBA" id="ARBA00001947"/>
    </source>
</evidence>
<feature type="transmembrane region" description="Helical" evidence="9">
    <location>
        <begin position="379"/>
        <end position="397"/>
    </location>
</feature>
<comment type="subcellular location">
    <subcellularLocation>
        <location evidence="3">Cell envelope</location>
    </subcellularLocation>
    <subcellularLocation>
        <location evidence="2">Membrane</location>
        <topology evidence="2">Multi-pass membrane protein</topology>
    </subcellularLocation>
</comment>
<feature type="transmembrane region" description="Helical" evidence="9">
    <location>
        <begin position="273"/>
        <end position="292"/>
    </location>
</feature>
<dbReference type="EMBL" id="RRZK01000023">
    <property type="protein sequence ID" value="TDB60593.1"/>
    <property type="molecule type" value="Genomic_DNA"/>
</dbReference>
<comment type="caution">
    <text evidence="11">The sequence shown here is derived from an EMBL/GenBank/DDBJ whole genome shotgun (WGS) entry which is preliminary data.</text>
</comment>
<evidence type="ECO:0000313" key="12">
    <source>
        <dbReference type="Proteomes" id="UP000295254"/>
    </source>
</evidence>
<protein>
    <submittedName>
        <fullName evidence="11">HlyD family efflux transporter periplasmic adaptor subunit</fullName>
    </submittedName>
</protein>
<dbReference type="Proteomes" id="UP000295254">
    <property type="component" value="Unassembled WGS sequence"/>
</dbReference>
<accession>A0A1H2NFY4</accession>
<evidence type="ECO:0000256" key="9">
    <source>
        <dbReference type="SAM" id="Phobius"/>
    </source>
</evidence>
<feature type="transmembrane region" description="Helical" evidence="9">
    <location>
        <begin position="175"/>
        <end position="195"/>
    </location>
</feature>
<dbReference type="STRING" id="95300.SAMN05216558_2156"/>
<keyword evidence="6 9" id="KW-1133">Transmembrane helix</keyword>
<dbReference type="PANTHER" id="PTHR32347:SF23">
    <property type="entry name" value="BLL5650 PROTEIN"/>
    <property type="match status" value="1"/>
</dbReference>
<dbReference type="AlphaFoldDB" id="A0A1H2NFY4"/>
<dbReference type="GO" id="GO:0030313">
    <property type="term" value="C:cell envelope"/>
    <property type="evidence" value="ECO:0007669"/>
    <property type="project" value="UniProtKB-SubCell"/>
</dbReference>
<sequence>MLDPADIPLPPLREDLRLSEAAHGSNGEPAWVIQDTVVNRFYRIGWLEFECLLRWGQSPRQISEQIGEGTALKPEVEQILDFRQFLEHHQLLRAGPAALERLKAKGEEGSWLSWRWWLHHYLFFRIPLLHPQHHLQHLARALAWLLHPLTGLLVFALSLLGVILVLQQWDVFTHAVVESFSTEGLFSFALALIVAKTLHELGHALVATRLGLRVGHMGIAFVVLWPMLYTDTGESWKLSRSRQRLAIASAGIITELSLAGLSTLGWALCDPGALRNALLYLATTSWLLSLALNASPFMRFDGYFILSDLLDFPNLHERASALARVTLRRNLLGLQEPWPESFPTGQRRMLVTFAIVTWMYRLVLFLGIALAVYLFFFKLLGIILFMVELSWFIAMPVVRELNHWWQHRAGVPRARKILFYGVLALIVAGLAIPWRSQIDAVGVARAEHQLRVYAPYPARLQSIHANGPVKAGETLIVLDEPDIASRVKSSEANARSYEARLSGLLADPGGLQEDAVTRQRLNVQFEEARAARSEIARLNLQTPFAGIWLDVNPDWKPGQWVGRQEAMGMLVDPRSWQVDAYVAQDQVHRMAIGDHVRFYPDGQTTPLDGRVLQIGSTRASQLSHRMLSSHFGGPVPTTSAEHALIPSSALFQVLIQLDEPLPSLRETRGHLKIEGERRSLLADGATHLMAVFMRESGF</sequence>
<evidence type="ECO:0000256" key="6">
    <source>
        <dbReference type="ARBA" id="ARBA00022989"/>
    </source>
</evidence>
<name>A0A1H2NFY4_PSEVA</name>
<keyword evidence="7" id="KW-0175">Coiled coil</keyword>
<evidence type="ECO:0000256" key="2">
    <source>
        <dbReference type="ARBA" id="ARBA00004141"/>
    </source>
</evidence>
<proteinExistence type="inferred from homology"/>
<feature type="transmembrane region" description="Helical" evidence="9">
    <location>
        <begin position="201"/>
        <end position="225"/>
    </location>
</feature>
<evidence type="ECO:0000256" key="8">
    <source>
        <dbReference type="ARBA" id="ARBA00023136"/>
    </source>
</evidence>
<dbReference type="GO" id="GO:0006508">
    <property type="term" value="P:proteolysis"/>
    <property type="evidence" value="ECO:0007669"/>
    <property type="project" value="InterPro"/>
</dbReference>
<evidence type="ECO:0000256" key="3">
    <source>
        <dbReference type="ARBA" id="ARBA00004196"/>
    </source>
</evidence>
<organism evidence="11 12">
    <name type="scientific">Pseudomonas vancouverensis</name>
    <dbReference type="NCBI Taxonomy" id="95300"/>
    <lineage>
        <taxon>Bacteria</taxon>
        <taxon>Pseudomonadati</taxon>
        <taxon>Pseudomonadota</taxon>
        <taxon>Gammaproteobacteria</taxon>
        <taxon>Pseudomonadales</taxon>
        <taxon>Pseudomonadaceae</taxon>
        <taxon>Pseudomonas</taxon>
    </lineage>
</organism>
<dbReference type="PANTHER" id="PTHR32347">
    <property type="entry name" value="EFFLUX SYSTEM COMPONENT YKNX-RELATED"/>
    <property type="match status" value="1"/>
</dbReference>
<feature type="transmembrane region" description="Helical" evidence="9">
    <location>
        <begin position="245"/>
        <end position="267"/>
    </location>
</feature>
<feature type="transmembrane region" description="Helical" evidence="9">
    <location>
        <begin position="141"/>
        <end position="166"/>
    </location>
</feature>
<comment type="cofactor">
    <cofactor evidence="1">
        <name>Zn(2+)</name>
        <dbReference type="ChEBI" id="CHEBI:29105"/>
    </cofactor>
</comment>
<comment type="similarity">
    <text evidence="4">Belongs to the peptidase M50B family.</text>
</comment>